<dbReference type="EC" id="3.1.1.-" evidence="1"/>
<dbReference type="SUPFAM" id="SSF159501">
    <property type="entry name" value="EreA/ChaN-like"/>
    <property type="match status" value="1"/>
</dbReference>
<keyword evidence="2" id="KW-1185">Reference proteome</keyword>
<dbReference type="PANTHER" id="PTHR31299:SF0">
    <property type="entry name" value="ESTERASE, PUTATIVE (AFU_ORTHOLOGUE AFUA_1G05850)-RELATED"/>
    <property type="match status" value="1"/>
</dbReference>
<proteinExistence type="predicted"/>
<dbReference type="InterPro" id="IPR007815">
    <property type="entry name" value="Emycin_Estase"/>
</dbReference>
<organism evidence="1 2">
    <name type="scientific">Actinoplanes octamycinicus</name>
    <dbReference type="NCBI Taxonomy" id="135948"/>
    <lineage>
        <taxon>Bacteria</taxon>
        <taxon>Bacillati</taxon>
        <taxon>Actinomycetota</taxon>
        <taxon>Actinomycetes</taxon>
        <taxon>Micromonosporales</taxon>
        <taxon>Micromonosporaceae</taxon>
        <taxon>Actinoplanes</taxon>
    </lineage>
</organism>
<sequence length="393" mass="41836">MPASLDDLESLPTLIGDAQVVGIGESAHDVREFQQLRGQIVRFLVERMGFTAFALESGFSEGLLIDRWVHGSPPGDDIAVVAEQGLTYGFGAAQETRELLTWLREHNAGGGDVRFAGLDLPADLGSLLPALEGVARYLAEVDPAAITIVDHIRTYARSWASPYTMAALRAYRATPAADRDALTLLLSELATRVDALRPLYERRGGASGHVTARHELRLAVLLDQMLRAQAAAAGGSGIHAAVNVRDAAMAETVRHLLRDGRRIVVSAANTHLQRIPIMLGGTFEVPVLGSHLAGELGEAYHSIAVTAVSGRTPTRRPAPGTERGVEVLTVDLAPPAPGSVEAFLAGPASPRLTDLRPLRGAPDGPQRFRNLDGYIDLPVADAFDLVAVVPHLA</sequence>
<keyword evidence="1" id="KW-0378">Hydrolase</keyword>
<dbReference type="Gene3D" id="1.20.1440.30">
    <property type="entry name" value="Biosynthetic Protein domain"/>
    <property type="match status" value="1"/>
</dbReference>
<evidence type="ECO:0000313" key="2">
    <source>
        <dbReference type="Proteomes" id="UP000546162"/>
    </source>
</evidence>
<dbReference type="RefSeq" id="WP_185042879.1">
    <property type="nucleotide sequence ID" value="NZ_BAABFG010000005.1"/>
</dbReference>
<comment type="caution">
    <text evidence="1">The sequence shown here is derived from an EMBL/GenBank/DDBJ whole genome shotgun (WGS) entry which is preliminary data.</text>
</comment>
<reference evidence="1 2" key="1">
    <citation type="submission" date="2020-08" db="EMBL/GenBank/DDBJ databases">
        <title>Sequencing the genomes of 1000 actinobacteria strains.</title>
        <authorList>
            <person name="Klenk H.-P."/>
        </authorList>
    </citation>
    <scope>NUCLEOTIDE SEQUENCE [LARGE SCALE GENOMIC DNA]</scope>
    <source>
        <strain evidence="1 2">DSM 45809</strain>
    </source>
</reference>
<dbReference type="Pfam" id="PF05139">
    <property type="entry name" value="Erythro_esteras"/>
    <property type="match status" value="1"/>
</dbReference>
<accession>A0A7W7H200</accession>
<name>A0A7W7H200_9ACTN</name>
<dbReference type="CDD" id="cd14728">
    <property type="entry name" value="Ere-like"/>
    <property type="match status" value="1"/>
</dbReference>
<dbReference type="Gene3D" id="3.40.1660.10">
    <property type="entry name" value="EreA-like (biosynthetic domain)"/>
    <property type="match status" value="1"/>
</dbReference>
<dbReference type="InterPro" id="IPR052036">
    <property type="entry name" value="Hydrolase/PRTase-associated"/>
</dbReference>
<gene>
    <name evidence="1" type="ORF">BJY16_005984</name>
</gene>
<protein>
    <submittedName>
        <fullName evidence="1">Erythromycin esterase</fullName>
        <ecNumber evidence="1">3.1.1.-</ecNumber>
    </submittedName>
</protein>
<dbReference type="AlphaFoldDB" id="A0A7W7H200"/>
<dbReference type="Proteomes" id="UP000546162">
    <property type="component" value="Unassembled WGS sequence"/>
</dbReference>
<dbReference type="GO" id="GO:0016787">
    <property type="term" value="F:hydrolase activity"/>
    <property type="evidence" value="ECO:0007669"/>
    <property type="project" value="UniProtKB-KW"/>
</dbReference>
<dbReference type="GO" id="GO:0046677">
    <property type="term" value="P:response to antibiotic"/>
    <property type="evidence" value="ECO:0007669"/>
    <property type="project" value="InterPro"/>
</dbReference>
<dbReference type="PANTHER" id="PTHR31299">
    <property type="entry name" value="ESTERASE, PUTATIVE (AFU_ORTHOLOGUE AFUA_1G05850)-RELATED"/>
    <property type="match status" value="1"/>
</dbReference>
<dbReference type="EMBL" id="JACHNB010000001">
    <property type="protein sequence ID" value="MBB4742525.1"/>
    <property type="molecule type" value="Genomic_DNA"/>
</dbReference>
<evidence type="ECO:0000313" key="1">
    <source>
        <dbReference type="EMBL" id="MBB4742525.1"/>
    </source>
</evidence>
<dbReference type="Gene3D" id="3.30.1870.10">
    <property type="entry name" value="EreA-like, domain 2"/>
    <property type="match status" value="1"/>
</dbReference>